<dbReference type="InterPro" id="IPR003675">
    <property type="entry name" value="Rce1/LyrA-like_dom"/>
</dbReference>
<reference evidence="2" key="1">
    <citation type="submission" date="2017-06" db="EMBL/GenBank/DDBJ databases">
        <title>Genome sequencing of pathogenic and non-pathogenic strains within Bisgaard taxon 40.</title>
        <authorList>
            <person name="Ladner J.T."/>
            <person name="Lovett S.P."/>
            <person name="Koroleva G."/>
            <person name="Lorch J.M."/>
        </authorList>
    </citation>
    <scope>NUCLEOTIDE SEQUENCE</scope>
    <source>
        <strain evidence="2">27576-1-I1</strain>
    </source>
</reference>
<evidence type="ECO:0000313" key="2">
    <source>
        <dbReference type="EMBL" id="QDJ14264.1"/>
    </source>
</evidence>
<keyword evidence="2" id="KW-0378">Hydrolase</keyword>
<sequence>MFLWSLLALSLILLSVKRVSLGIFILYSVIFGAIYQGILEISTLFFILFISCLLYLYKNKHWKWLEGILVIFCFLLYFHHIAGFNNPMILSQVKVSENSANFNLYYNLDKALIPFILFPLIPNLFSCEPKITASKIKWGVLILSPSLLLMLASLAGSLKVEFHIPTWLPYFILSNLFFVSLVEESLFRGYLQQRLQAKIGSYPAVFVSAIIFALSHYGYTNGNIFFMLFIGLAGIIYSLAWLWSGKVWVSTFIHFGLNLTHLLFFTYPYLVR</sequence>
<evidence type="ECO:0000313" key="3">
    <source>
        <dbReference type="Proteomes" id="UP000955338"/>
    </source>
</evidence>
<dbReference type="RefSeq" id="WP_261919651.1">
    <property type="nucleotide sequence ID" value="NZ_CP022011.1"/>
</dbReference>
<evidence type="ECO:0000259" key="1">
    <source>
        <dbReference type="Pfam" id="PF02517"/>
    </source>
</evidence>
<dbReference type="Pfam" id="PF02517">
    <property type="entry name" value="Rce1-like"/>
    <property type="match status" value="1"/>
</dbReference>
<keyword evidence="2" id="KW-0645">Protease</keyword>
<dbReference type="AlphaFoldDB" id="A0A8E3MG72"/>
<dbReference type="PANTHER" id="PTHR39430">
    <property type="entry name" value="MEMBRANE-ASSOCIATED PROTEASE-RELATED"/>
    <property type="match status" value="1"/>
</dbReference>
<dbReference type="GO" id="GO:0080120">
    <property type="term" value="P:CAAX-box protein maturation"/>
    <property type="evidence" value="ECO:0007669"/>
    <property type="project" value="UniProtKB-ARBA"/>
</dbReference>
<dbReference type="Proteomes" id="UP000955338">
    <property type="component" value="Chromosome"/>
</dbReference>
<dbReference type="GO" id="GO:0004175">
    <property type="term" value="F:endopeptidase activity"/>
    <property type="evidence" value="ECO:0007669"/>
    <property type="project" value="UniProtKB-ARBA"/>
</dbReference>
<dbReference type="GO" id="GO:0008237">
    <property type="term" value="F:metallopeptidase activity"/>
    <property type="evidence" value="ECO:0007669"/>
    <property type="project" value="UniProtKB-KW"/>
</dbReference>
<dbReference type="PANTHER" id="PTHR39430:SF1">
    <property type="entry name" value="PROTEASE"/>
    <property type="match status" value="1"/>
</dbReference>
<name>A0A8E3MG72_9PAST</name>
<accession>A0A8E3MG72</accession>
<dbReference type="EMBL" id="CP022011">
    <property type="protein sequence ID" value="QDJ14264.1"/>
    <property type="molecule type" value="Genomic_DNA"/>
</dbReference>
<proteinExistence type="predicted"/>
<protein>
    <submittedName>
        <fullName evidence="2">CPBP family intramembrane metalloprotease</fullName>
    </submittedName>
</protein>
<gene>
    <name evidence="2" type="ORF">CEP48_02025</name>
</gene>
<keyword evidence="3" id="KW-1185">Reference proteome</keyword>
<keyword evidence="2" id="KW-0482">Metalloprotease</keyword>
<organism evidence="2 3">
    <name type="scientific">Mergibacter septicus</name>
    <dbReference type="NCBI Taxonomy" id="221402"/>
    <lineage>
        <taxon>Bacteria</taxon>
        <taxon>Pseudomonadati</taxon>
        <taxon>Pseudomonadota</taxon>
        <taxon>Gammaproteobacteria</taxon>
        <taxon>Pasteurellales</taxon>
        <taxon>Pasteurellaceae</taxon>
        <taxon>Mergibacter</taxon>
    </lineage>
</organism>
<feature type="domain" description="CAAX prenyl protease 2/Lysostaphin resistance protein A-like" evidence="1">
    <location>
        <begin position="166"/>
        <end position="259"/>
    </location>
</feature>